<dbReference type="SUPFAM" id="SSF158997">
    <property type="entry name" value="Trm112p-like"/>
    <property type="match status" value="1"/>
</dbReference>
<dbReference type="InterPro" id="IPR005651">
    <property type="entry name" value="Trm112-like"/>
</dbReference>
<sequence length="112" mass="12006">MKPALLEMLVCPSCGQDLVLGGETREGTEVMAGELRCTGCARGYPIVRGVPRFAPLLRAGRALPPAVPRLDPAGHARILPKPHRAGRWLRQGPAHCARGGVRRPRCSGARPE</sequence>
<reference evidence="1 2" key="1">
    <citation type="journal article" date="2019" name="Nat. Microbiol.">
        <title>Mediterranean grassland soil C-N compound turnover is dependent on rainfall and depth, and is mediated by genomically divergent microorganisms.</title>
        <authorList>
            <person name="Diamond S."/>
            <person name="Andeer P.F."/>
            <person name="Li Z."/>
            <person name="Crits-Christoph A."/>
            <person name="Burstein D."/>
            <person name="Anantharaman K."/>
            <person name="Lane K.R."/>
            <person name="Thomas B.C."/>
            <person name="Pan C."/>
            <person name="Northen T.R."/>
            <person name="Banfield J.F."/>
        </authorList>
    </citation>
    <scope>NUCLEOTIDE SEQUENCE [LARGE SCALE GENOMIC DNA]</scope>
    <source>
        <strain evidence="1">WS_2</strain>
    </source>
</reference>
<gene>
    <name evidence="1" type="ORF">E6K72_00050</name>
</gene>
<evidence type="ECO:0000313" key="1">
    <source>
        <dbReference type="EMBL" id="TMQ60948.1"/>
    </source>
</evidence>
<dbReference type="Proteomes" id="UP000317716">
    <property type="component" value="Unassembled WGS sequence"/>
</dbReference>
<comment type="caution">
    <text evidence="1">The sequence shown here is derived from an EMBL/GenBank/DDBJ whole genome shotgun (WGS) entry which is preliminary data.</text>
</comment>
<dbReference type="Pfam" id="PF03966">
    <property type="entry name" value="Trm112p"/>
    <property type="match status" value="1"/>
</dbReference>
<organism evidence="1 2">
    <name type="scientific">Eiseniibacteriota bacterium</name>
    <dbReference type="NCBI Taxonomy" id="2212470"/>
    <lineage>
        <taxon>Bacteria</taxon>
        <taxon>Candidatus Eiseniibacteriota</taxon>
    </lineage>
</organism>
<proteinExistence type="predicted"/>
<dbReference type="Gene3D" id="2.20.25.10">
    <property type="match status" value="1"/>
</dbReference>
<dbReference type="EMBL" id="VBOS01000002">
    <property type="protein sequence ID" value="TMQ60948.1"/>
    <property type="molecule type" value="Genomic_DNA"/>
</dbReference>
<accession>A0A538TBE6</accession>
<name>A0A538TBE6_UNCEI</name>
<protein>
    <submittedName>
        <fullName evidence="1">Trm112 family protein</fullName>
    </submittedName>
</protein>
<evidence type="ECO:0000313" key="2">
    <source>
        <dbReference type="Proteomes" id="UP000317716"/>
    </source>
</evidence>
<dbReference type="AlphaFoldDB" id="A0A538TBE6"/>